<evidence type="ECO:0000313" key="10">
    <source>
        <dbReference type="EMBL" id="NAW50736.1"/>
    </source>
</evidence>
<dbReference type="PANTHER" id="PTHR23517">
    <property type="entry name" value="RESISTANCE PROTEIN MDTM, PUTATIVE-RELATED-RELATED"/>
    <property type="match status" value="1"/>
</dbReference>
<dbReference type="InterPro" id="IPR018456">
    <property type="entry name" value="PTR2_symporter_CS"/>
</dbReference>
<evidence type="ECO:0000256" key="9">
    <source>
        <dbReference type="SAM" id="Phobius"/>
    </source>
</evidence>
<comment type="caution">
    <text evidence="10">The sequence shown here is derived from an EMBL/GenBank/DDBJ whole genome shotgun (WGS) entry which is preliminary data.</text>
</comment>
<dbReference type="Gene3D" id="1.20.1250.20">
    <property type="entry name" value="MFS general substrate transporter like domains"/>
    <property type="match status" value="1"/>
</dbReference>
<dbReference type="AlphaFoldDB" id="A0A845PV33"/>
<feature type="transmembrane region" description="Helical" evidence="9">
    <location>
        <begin position="233"/>
        <end position="250"/>
    </location>
</feature>
<dbReference type="EMBL" id="JAAABJ010000418">
    <property type="protein sequence ID" value="NAW50736.1"/>
    <property type="molecule type" value="Genomic_DNA"/>
</dbReference>
<evidence type="ECO:0000313" key="11">
    <source>
        <dbReference type="Proteomes" id="UP000553459"/>
    </source>
</evidence>
<feature type="transmembrane region" description="Helical" evidence="9">
    <location>
        <begin position="336"/>
        <end position="356"/>
    </location>
</feature>
<keyword evidence="2 8" id="KW-0813">Transport</keyword>
<evidence type="ECO:0000256" key="7">
    <source>
        <dbReference type="ARBA" id="ARBA00023136"/>
    </source>
</evidence>
<dbReference type="RefSeq" id="WP_166519050.1">
    <property type="nucleotide sequence ID" value="NZ_JAAABJ010000418.1"/>
</dbReference>
<dbReference type="NCBIfam" id="TIGR00924">
    <property type="entry name" value="yjdL_sub1_fam"/>
    <property type="match status" value="1"/>
</dbReference>
<keyword evidence="11" id="KW-1185">Reference proteome</keyword>
<dbReference type="Proteomes" id="UP000553459">
    <property type="component" value="Unassembled WGS sequence"/>
</dbReference>
<reference evidence="10 11" key="1">
    <citation type="submission" date="2019-11" db="EMBL/GenBank/DDBJ databases">
        <title>Characterization of Elizabethkingia argenteiflava sp. nov., isolated from inner surface of Soybean Pods.</title>
        <authorList>
            <person name="Mo S."/>
        </authorList>
    </citation>
    <scope>NUCLEOTIDE SEQUENCE [LARGE SCALE GENOMIC DNA]</scope>
    <source>
        <strain evidence="10 11">YB22</strain>
    </source>
</reference>
<feature type="transmembrane region" description="Helical" evidence="9">
    <location>
        <begin position="432"/>
        <end position="452"/>
    </location>
</feature>
<accession>A0A845PV33</accession>
<keyword evidence="5" id="KW-0653">Protein transport</keyword>
<feature type="transmembrane region" description="Helical" evidence="9">
    <location>
        <begin position="86"/>
        <end position="103"/>
    </location>
</feature>
<feature type="transmembrane region" description="Helical" evidence="9">
    <location>
        <begin position="180"/>
        <end position="201"/>
    </location>
</feature>
<feature type="transmembrane region" description="Helical" evidence="9">
    <location>
        <begin position="148"/>
        <end position="168"/>
    </location>
</feature>
<dbReference type="GO" id="GO:0005886">
    <property type="term" value="C:plasma membrane"/>
    <property type="evidence" value="ECO:0007669"/>
    <property type="project" value="UniProtKB-SubCell"/>
</dbReference>
<keyword evidence="5" id="KW-0571">Peptide transport</keyword>
<dbReference type="SUPFAM" id="SSF103473">
    <property type="entry name" value="MFS general substrate transporter"/>
    <property type="match status" value="1"/>
</dbReference>
<dbReference type="GO" id="GO:0006857">
    <property type="term" value="P:oligopeptide transport"/>
    <property type="evidence" value="ECO:0007669"/>
    <property type="project" value="InterPro"/>
</dbReference>
<name>A0A845PV33_9FLAO</name>
<dbReference type="InterPro" id="IPR005279">
    <property type="entry name" value="Dipep/tripep_permease"/>
</dbReference>
<keyword evidence="3" id="KW-1003">Cell membrane</keyword>
<keyword evidence="4 8" id="KW-0812">Transmembrane</keyword>
<dbReference type="CDD" id="cd17346">
    <property type="entry name" value="MFS_DtpA_like"/>
    <property type="match status" value="1"/>
</dbReference>
<organism evidence="10 11">
    <name type="scientific">Elizabethkingia argenteiflava</name>
    <dbReference type="NCBI Taxonomy" id="2681556"/>
    <lineage>
        <taxon>Bacteria</taxon>
        <taxon>Pseudomonadati</taxon>
        <taxon>Bacteroidota</taxon>
        <taxon>Flavobacteriia</taxon>
        <taxon>Flavobacteriales</taxon>
        <taxon>Weeksellaceae</taxon>
        <taxon>Elizabethkingia</taxon>
    </lineage>
</organism>
<evidence type="ECO:0000256" key="4">
    <source>
        <dbReference type="ARBA" id="ARBA00022692"/>
    </source>
</evidence>
<feature type="transmembrane region" description="Helical" evidence="9">
    <location>
        <begin position="395"/>
        <end position="420"/>
    </location>
</feature>
<feature type="transmembrane region" description="Helical" evidence="9">
    <location>
        <begin position="109"/>
        <end position="127"/>
    </location>
</feature>
<dbReference type="InterPro" id="IPR036259">
    <property type="entry name" value="MFS_trans_sf"/>
</dbReference>
<feature type="transmembrane region" description="Helical" evidence="9">
    <location>
        <begin position="285"/>
        <end position="303"/>
    </location>
</feature>
<keyword evidence="6 9" id="KW-1133">Transmembrane helix</keyword>
<dbReference type="PANTHER" id="PTHR23517:SF15">
    <property type="entry name" value="PROTON-DEPENDENT OLIGOPEPTIDE FAMILY TRANSPORT PROTEIN"/>
    <property type="match status" value="1"/>
</dbReference>
<evidence type="ECO:0000256" key="3">
    <source>
        <dbReference type="ARBA" id="ARBA00022475"/>
    </source>
</evidence>
<comment type="subcellular location">
    <subcellularLocation>
        <location evidence="1">Cell membrane</location>
        <topology evidence="1">Multi-pass membrane protein</topology>
    </subcellularLocation>
    <subcellularLocation>
        <location evidence="8">Membrane</location>
        <topology evidence="8">Multi-pass membrane protein</topology>
    </subcellularLocation>
</comment>
<keyword evidence="7 9" id="KW-0472">Membrane</keyword>
<evidence type="ECO:0000256" key="2">
    <source>
        <dbReference type="ARBA" id="ARBA00022448"/>
    </source>
</evidence>
<dbReference type="InterPro" id="IPR000109">
    <property type="entry name" value="POT_fam"/>
</dbReference>
<comment type="similarity">
    <text evidence="8">Belongs to the major facilitator superfamily. Proton-dependent oligopeptide transporter (POT/PTR) (TC 2.A.17) family.</text>
</comment>
<feature type="transmembrane region" description="Helical" evidence="9">
    <location>
        <begin position="60"/>
        <end position="77"/>
    </location>
</feature>
<feature type="transmembrane region" description="Helical" evidence="9">
    <location>
        <begin position="478"/>
        <end position="496"/>
    </location>
</feature>
<feature type="transmembrane region" description="Helical" evidence="9">
    <location>
        <begin position="256"/>
        <end position="273"/>
    </location>
</feature>
<proteinExistence type="inferred from homology"/>
<evidence type="ECO:0000256" key="6">
    <source>
        <dbReference type="ARBA" id="ARBA00022989"/>
    </source>
</evidence>
<dbReference type="GO" id="GO:1904680">
    <property type="term" value="F:peptide transmembrane transporter activity"/>
    <property type="evidence" value="ECO:0007669"/>
    <property type="project" value="InterPro"/>
</dbReference>
<feature type="transmembrane region" description="Helical" evidence="9">
    <location>
        <begin position="368"/>
        <end position="389"/>
    </location>
</feature>
<protein>
    <submittedName>
        <fullName evidence="10">MFS transporter</fullName>
    </submittedName>
</protein>
<evidence type="ECO:0000256" key="5">
    <source>
        <dbReference type="ARBA" id="ARBA00022856"/>
    </source>
</evidence>
<evidence type="ECO:0000256" key="8">
    <source>
        <dbReference type="RuleBase" id="RU003755"/>
    </source>
</evidence>
<dbReference type="PROSITE" id="PS01023">
    <property type="entry name" value="PTR2_2"/>
    <property type="match status" value="1"/>
</dbReference>
<feature type="transmembrane region" description="Helical" evidence="9">
    <location>
        <begin position="31"/>
        <end position="48"/>
    </location>
</feature>
<gene>
    <name evidence="10" type="ORF">GNY06_04840</name>
</gene>
<dbReference type="Pfam" id="PF00854">
    <property type="entry name" value="PTR2"/>
    <property type="match status" value="1"/>
</dbReference>
<sequence>MSLRLEQIQNFKGRYPFQIWGLFFSEMWERFCFYGMRGMLVFFMIHQLDFTEQQANLQYAATQAFVYAFTFVGGLFADKILGFRKSLFWGGLLMIVGSIFLALDPHKFFFFGLAFIIIGTGFFKPNISTMIGDLYKEGDQRRDAGFSLFYAGINLGAFLGGYICVAIGKGYMFSSLIEEAYRWNVAFGLAAVGMVISLINFSFTQRKLGPIGLHPGHPQAIIKVKPFPKWAEYLVYGLTLLFVPLIQIMVSKTQYTDYFMWSIGPLTLVYLFYEISKLSSSERKKLWAALIFIVFSIFFWGIYEQSGGSLSIFAAKNLNDSLVGMRVDPNGVNNSAGAFFIILLAPLLGLLWLWLGKRKREPNTVIKFGLGFIFLGLGYYALFATRFFSQNGISSLNIFTLALLVITFGELCLSPIGLSIMTKLSPAKLQGIMMGIWFLAASYGQYLAGLIGEDMAKVKETSRPVESLLVYTEGYKTLGLYALIAGAVLIIISPLIRKLMQEVR</sequence>
<evidence type="ECO:0000256" key="1">
    <source>
        <dbReference type="ARBA" id="ARBA00004651"/>
    </source>
</evidence>
<dbReference type="InterPro" id="IPR050171">
    <property type="entry name" value="MFS_Transporters"/>
</dbReference>